<keyword evidence="2 4" id="KW-0808">Transferase</keyword>
<dbReference type="CDD" id="cd03801">
    <property type="entry name" value="GT4_PimA-like"/>
    <property type="match status" value="1"/>
</dbReference>
<dbReference type="Proteomes" id="UP001589750">
    <property type="component" value="Unassembled WGS sequence"/>
</dbReference>
<protein>
    <submittedName>
        <fullName evidence="4">Glycosyltransferase family 4 protein</fullName>
        <ecNumber evidence="4">2.4.-.-</ecNumber>
    </submittedName>
</protein>
<dbReference type="Gene3D" id="3.40.50.2000">
    <property type="entry name" value="Glycogen Phosphorylase B"/>
    <property type="match status" value="2"/>
</dbReference>
<dbReference type="EC" id="2.4.-.-" evidence="4"/>
<name>A0ABV5K517_9ACTN</name>
<feature type="domain" description="Glycosyltransferase subfamily 4-like N-terminal" evidence="3">
    <location>
        <begin position="12"/>
        <end position="182"/>
    </location>
</feature>
<proteinExistence type="predicted"/>
<evidence type="ECO:0000313" key="4">
    <source>
        <dbReference type="EMBL" id="MFB9311838.1"/>
    </source>
</evidence>
<keyword evidence="5" id="KW-1185">Reference proteome</keyword>
<organism evidence="4 5">
    <name type="scientific">Nocardioides plantarum</name>
    <dbReference type="NCBI Taxonomy" id="29299"/>
    <lineage>
        <taxon>Bacteria</taxon>
        <taxon>Bacillati</taxon>
        <taxon>Actinomycetota</taxon>
        <taxon>Actinomycetes</taxon>
        <taxon>Propionibacteriales</taxon>
        <taxon>Nocardioidaceae</taxon>
        <taxon>Nocardioides</taxon>
    </lineage>
</organism>
<dbReference type="InterPro" id="IPR028098">
    <property type="entry name" value="Glyco_trans_4-like_N"/>
</dbReference>
<dbReference type="PANTHER" id="PTHR12526">
    <property type="entry name" value="GLYCOSYLTRANSFERASE"/>
    <property type="match status" value="1"/>
</dbReference>
<evidence type="ECO:0000256" key="2">
    <source>
        <dbReference type="ARBA" id="ARBA00022679"/>
    </source>
</evidence>
<comment type="caution">
    <text evidence="4">The sequence shown here is derived from an EMBL/GenBank/DDBJ whole genome shotgun (WGS) entry which is preliminary data.</text>
</comment>
<accession>A0ABV5K517</accession>
<dbReference type="GO" id="GO:0016757">
    <property type="term" value="F:glycosyltransferase activity"/>
    <property type="evidence" value="ECO:0007669"/>
    <property type="project" value="UniProtKB-KW"/>
</dbReference>
<dbReference type="SUPFAM" id="SSF53756">
    <property type="entry name" value="UDP-Glycosyltransferase/glycogen phosphorylase"/>
    <property type="match status" value="1"/>
</dbReference>
<dbReference type="Pfam" id="PF13692">
    <property type="entry name" value="Glyco_trans_1_4"/>
    <property type="match status" value="1"/>
</dbReference>
<dbReference type="RefSeq" id="WP_140010943.1">
    <property type="nucleotide sequence ID" value="NZ_JBHMDG010000002.1"/>
</dbReference>
<gene>
    <name evidence="4" type="ORF">ACFFRI_02180</name>
</gene>
<evidence type="ECO:0000313" key="5">
    <source>
        <dbReference type="Proteomes" id="UP001589750"/>
    </source>
</evidence>
<dbReference type="EMBL" id="JBHMDG010000002">
    <property type="protein sequence ID" value="MFB9311838.1"/>
    <property type="molecule type" value="Genomic_DNA"/>
</dbReference>
<evidence type="ECO:0000256" key="1">
    <source>
        <dbReference type="ARBA" id="ARBA00022676"/>
    </source>
</evidence>
<evidence type="ECO:0000259" key="3">
    <source>
        <dbReference type="Pfam" id="PF13439"/>
    </source>
</evidence>
<keyword evidence="1 4" id="KW-0328">Glycosyltransferase</keyword>
<sequence>MRIVQVLTQTTGGPADHVVDVAAALAARGHDSHVVGPASERRTELAAAGVTWHTASMGHKLDGRGAAAIVSQLRRLCPDVVHGQDRRAGWIVRGLGPVLRARCVYTLHGVPDGLADLVEGNVRAAPRRRRDRLYYLWGERLVTRWSGGVVVVPSEAVARYAVAHVGLPDRLVHVVHNGVDPAAWVPAEADRVGADGSLVVAWVGLLGTVKRVDVLLRAVEQVPGISVLLAGDGPLRDEVEREVHRRGLDGRVRMLGMVADVRPVLGAADLFVLTSAAENLPMALLQAMSSGLPSVVSAVGGVPELVRHDVEGWLVPAGDVAATAAALAHALVHRSELAAMGARARARVIDGWTLDQCVDRLVDVYADR</sequence>
<reference evidence="4 5" key="1">
    <citation type="submission" date="2024-09" db="EMBL/GenBank/DDBJ databases">
        <authorList>
            <person name="Sun Q."/>
            <person name="Mori K."/>
        </authorList>
    </citation>
    <scope>NUCLEOTIDE SEQUENCE [LARGE SCALE GENOMIC DNA]</scope>
    <source>
        <strain evidence="4 5">JCM 9626</strain>
    </source>
</reference>
<dbReference type="Pfam" id="PF13439">
    <property type="entry name" value="Glyco_transf_4"/>
    <property type="match status" value="1"/>
</dbReference>